<feature type="transmembrane region" description="Helical" evidence="7">
    <location>
        <begin position="405"/>
        <end position="424"/>
    </location>
</feature>
<dbReference type="Pfam" id="PF08817">
    <property type="entry name" value="YukD"/>
    <property type="match status" value="1"/>
</dbReference>
<dbReference type="InterPro" id="IPR006707">
    <property type="entry name" value="T7SS_EccD"/>
</dbReference>
<dbReference type="GO" id="GO:0005886">
    <property type="term" value="C:plasma membrane"/>
    <property type="evidence" value="ECO:0007669"/>
    <property type="project" value="UniProtKB-SubCell"/>
</dbReference>
<feature type="transmembrane region" description="Helical" evidence="7">
    <location>
        <begin position="470"/>
        <end position="491"/>
    </location>
</feature>
<feature type="domain" description="EccD-like transmembrane" evidence="8">
    <location>
        <begin position="136"/>
        <end position="493"/>
    </location>
</feature>
<dbReference type="PATRIC" id="fig|451644.5.peg.2439"/>
<comment type="subcellular location">
    <subcellularLocation>
        <location evidence="1">Cell membrane</location>
        <topology evidence="1">Multi-pass membrane protein</topology>
    </subcellularLocation>
</comment>
<feature type="transmembrane region" description="Helical" evidence="7">
    <location>
        <begin position="198"/>
        <end position="215"/>
    </location>
</feature>
<protein>
    <recommendedName>
        <fullName evidence="8">EccD-like transmembrane domain-containing protein</fullName>
    </recommendedName>
</protein>
<evidence type="ECO:0000259" key="8">
    <source>
        <dbReference type="Pfam" id="PF19053"/>
    </source>
</evidence>
<feature type="transmembrane region" description="Helical" evidence="7">
    <location>
        <begin position="430"/>
        <end position="449"/>
    </location>
</feature>
<evidence type="ECO:0000256" key="1">
    <source>
        <dbReference type="ARBA" id="ARBA00004651"/>
    </source>
</evidence>
<feature type="transmembrane region" description="Helical" evidence="7">
    <location>
        <begin position="277"/>
        <end position="299"/>
    </location>
</feature>
<evidence type="ECO:0000256" key="5">
    <source>
        <dbReference type="ARBA" id="ARBA00022989"/>
    </source>
</evidence>
<accession>A0A0J8UD89</accession>
<evidence type="ECO:0000256" key="7">
    <source>
        <dbReference type="SAM" id="Phobius"/>
    </source>
</evidence>
<feature type="transmembrane region" description="Helical" evidence="7">
    <location>
        <begin position="135"/>
        <end position="154"/>
    </location>
</feature>
<comment type="similarity">
    <text evidence="2">Belongs to the EccD/Snm4 family.</text>
</comment>
<evidence type="ECO:0000256" key="2">
    <source>
        <dbReference type="ARBA" id="ARBA00006162"/>
    </source>
</evidence>
<dbReference type="NCBIfam" id="TIGR03920">
    <property type="entry name" value="T7SS_EccD"/>
    <property type="match status" value="1"/>
</dbReference>
<evidence type="ECO:0000256" key="3">
    <source>
        <dbReference type="ARBA" id="ARBA00022475"/>
    </source>
</evidence>
<feature type="transmembrane region" description="Helical" evidence="7">
    <location>
        <begin position="247"/>
        <end position="271"/>
    </location>
</feature>
<dbReference type="InterPro" id="IPR024962">
    <property type="entry name" value="YukD-like"/>
</dbReference>
<dbReference type="RefSeq" id="WP_048895754.1">
    <property type="nucleotide sequence ID" value="NZ_LFOD01000008.1"/>
</dbReference>
<dbReference type="AlphaFoldDB" id="A0A0J8UD89"/>
<keyword evidence="5 7" id="KW-1133">Transmembrane helix</keyword>
<reference evidence="9 10" key="1">
    <citation type="submission" date="2015-06" db="EMBL/GenBank/DDBJ databases">
        <title>Genome sequence of Mycobacterium conceptionense strain MLE.</title>
        <authorList>
            <person name="Greninger A.L."/>
            <person name="Cunningham G."/>
            <person name="Chiu C.Y."/>
            <person name="Miller S."/>
        </authorList>
    </citation>
    <scope>NUCLEOTIDE SEQUENCE [LARGE SCALE GENOMIC DNA]</scope>
    <source>
        <strain evidence="9 10">MLE</strain>
    </source>
</reference>
<sequence length="494" mass="53120">MSTTINDEDKVNVSVTIPRHSIDMTLPLHTTVSAFMSDLVAYCRNTLSKTSRDTSYFAERTVAWHLERFGGQAIPADGTLDDAGIRSGDRIYLRKGNPTEVYPELIDDHAEFIAKLQTSQFAAWSERYSRPLSSVALLVCAAVAVTGLVTYVAQNPQLPALARYSIVGGLTAVAALVFAITFVCDYGDDPQTASVPRWGFWLGYGLIAGAAATAIPRALSVYTIILVSVVLATLSVIIYAATKRYPLVHVTVASAAILAAVAPLLSCAYSWPHMVIAAQSMALGLLALAFSSQIALGLAKINLPYIAANGESYIKNLKGDVSKLPLMTSKDETLDSIFHQKERVAASRYAILAVTIGFCTVIAGSAFFVGVYPHGSWWLTAIFIVLVATALMFRGLCSGDALLQTAYWIAATATVIAFAAGSVATDGLQLNVAIIIAALTLTAALTVIVSIRQVSLNSNSIKRVIDIVEWWVYFVPYAILGYSFMGLFSIFRAW</sequence>
<feature type="transmembrane region" description="Helical" evidence="7">
    <location>
        <begin position="349"/>
        <end position="369"/>
    </location>
</feature>
<evidence type="ECO:0000256" key="4">
    <source>
        <dbReference type="ARBA" id="ARBA00022692"/>
    </source>
</evidence>
<keyword evidence="3" id="KW-1003">Cell membrane</keyword>
<dbReference type="EMBL" id="LFOD01000008">
    <property type="protein sequence ID" value="KMV18310.1"/>
    <property type="molecule type" value="Genomic_DNA"/>
</dbReference>
<feature type="transmembrane region" description="Helical" evidence="7">
    <location>
        <begin position="166"/>
        <end position="186"/>
    </location>
</feature>
<organism evidence="9 10">
    <name type="scientific">Mycolicibacterium conceptionense</name>
    <dbReference type="NCBI Taxonomy" id="451644"/>
    <lineage>
        <taxon>Bacteria</taxon>
        <taxon>Bacillati</taxon>
        <taxon>Actinomycetota</taxon>
        <taxon>Actinomycetes</taxon>
        <taxon>Mycobacteriales</taxon>
        <taxon>Mycobacteriaceae</taxon>
        <taxon>Mycolicibacterium</taxon>
    </lineage>
</organism>
<proteinExistence type="inferred from homology"/>
<comment type="caution">
    <text evidence="9">The sequence shown here is derived from an EMBL/GenBank/DDBJ whole genome shotgun (WGS) entry which is preliminary data.</text>
</comment>
<feature type="transmembrane region" description="Helical" evidence="7">
    <location>
        <begin position="375"/>
        <end position="393"/>
    </location>
</feature>
<evidence type="ECO:0000256" key="6">
    <source>
        <dbReference type="ARBA" id="ARBA00023136"/>
    </source>
</evidence>
<keyword evidence="4 7" id="KW-0812">Transmembrane</keyword>
<dbReference type="InterPro" id="IPR044049">
    <property type="entry name" value="EccD_transm"/>
</dbReference>
<dbReference type="Proteomes" id="UP000037594">
    <property type="component" value="Unassembled WGS sequence"/>
</dbReference>
<evidence type="ECO:0000313" key="9">
    <source>
        <dbReference type="EMBL" id="KMV18310.1"/>
    </source>
</evidence>
<dbReference type="OrthoDB" id="4529991at2"/>
<keyword evidence="6 7" id="KW-0472">Membrane</keyword>
<name>A0A0J8UD89_9MYCO</name>
<feature type="transmembrane region" description="Helical" evidence="7">
    <location>
        <begin position="221"/>
        <end position="240"/>
    </location>
</feature>
<evidence type="ECO:0000313" key="10">
    <source>
        <dbReference type="Proteomes" id="UP000037594"/>
    </source>
</evidence>
<dbReference type="Gene3D" id="3.10.20.90">
    <property type="entry name" value="Phosphatidylinositol 3-kinase Catalytic Subunit, Chain A, domain 1"/>
    <property type="match status" value="1"/>
</dbReference>
<gene>
    <name evidence="9" type="ORF">ACT17_11795</name>
</gene>
<dbReference type="Pfam" id="PF19053">
    <property type="entry name" value="EccD"/>
    <property type="match status" value="1"/>
</dbReference>